<dbReference type="Gene3D" id="3.30.950.30">
    <property type="entry name" value="Schlafen, AAA domain"/>
    <property type="match status" value="1"/>
</dbReference>
<reference evidence="2" key="1">
    <citation type="submission" date="2017-12" db="EMBL/GenBank/DDBJ databases">
        <title>FDA dAtabase for Regulatory Grade micrObial Sequences (FDA-ARGOS): Supporting development and validation of Infectious Disease Dx tests.</title>
        <authorList>
            <person name="Hoffmann M."/>
            <person name="Allard M."/>
            <person name="Evans P."/>
            <person name="Brown E."/>
            <person name="Tallon L.J."/>
            <person name="Sadzewicz L."/>
            <person name="Sengamalay N."/>
            <person name="Ott S."/>
            <person name="Godinez A."/>
            <person name="Nagaraj S."/>
            <person name="Vavikolanu K."/>
            <person name="Aluvathingal J."/>
            <person name="Nadendla S."/>
            <person name="Hobson J."/>
            <person name="Sichtig H."/>
        </authorList>
    </citation>
    <scope>NUCLEOTIDE SEQUENCE [LARGE SCALE GENOMIC DNA]</scope>
    <source>
        <strain evidence="2">FDAARGOS_118</strain>
    </source>
</reference>
<dbReference type="Pfam" id="PF05729">
    <property type="entry name" value="NACHT"/>
    <property type="match status" value="1"/>
</dbReference>
<gene>
    <name evidence="2" type="ORF">AL548_001295</name>
</gene>
<dbReference type="SUPFAM" id="SSF52540">
    <property type="entry name" value="P-loop containing nucleoside triphosphate hydrolases"/>
    <property type="match status" value="1"/>
</dbReference>
<sequence length="980" mass="114641">MRALVSSLCGQKEEVYLEFKSKWYWGSKEKDIRQWGEFLKDFAALVNCTPDHIEDNKYLIIGIDESKEKLDRFVDIDIKQLGFDNIDIFKESVDKKLSFYFEFEDKKNIRDCYRVKQEKFNGRRILYFEINPVSSILMLKKDLQDKKRTEKQGNVFIRRLKTDGEPQVANACPLIIKSMHDKFMEISPEVKKEYSIRRSIDKTIQLFLKKNSALKEVGRTSEKIWKDKVLFEVYNLKSDFYGNVDIIYLFKKSNQIKTREYLISNNLISENSQKFILIDDDSNTDTDGIKSKFSAESVLTISGFARKHLYSDLLSEESFHDGQFKKQRQVKNFIEPSTVGCNDKNAIVLLNEWFAKSSKPLMVVKGYGGVGKTTLVKYFLDQVYLYNRGVENGYRVVFIDSKRIINEISTQGVIDDLFYFYSAHAKVNDFEHRFNQELLELSVDNGNVLIVVDGIDEVIAKLSDRFDVASFIENIFESYLIGNERTKIILTCRDYFWGLNTDEKFNISKLELSPFTESLTKKFFQKEYEINSSEFRKCMEYANEFKFKTGEGNSNDYVYIPYTLDLISDMVRQNREFGEVNRNDIETKILNTNLTDDYFIGRICNREIEKLRNVDVDSQLLAFMKFSVIHRGHIHESNLDKLMAHIDVRDISEISEVFKGHTLISFDHESKTMSFKYDFFKEFFTNLYICYFLTTRDVKLYDDDMIRSISEHIKYNTSFTKRISSRIDFDDNLEIFIMDLIDINIRNLKSKEDILNRQVISGLICVLLSCHNNKNGKSGMEDYTAILSDVFGDNFDYLSILNIFGQDSDKFTLDFRGKKITNSWIENYPFFWECRFNNETSFISGTFKHLEPRKDVSIPLIHSGMFVKCDTAGIHDLIVSSAEHQTQKSNNLVDDIKKIFRLFDTGGTFKEQKVERIEKFANSIVLRALKKKKIITPYSNPKKPSLKQYKVSDEYMDIISVLDQSGSSFELEKIVRMLSE</sequence>
<dbReference type="InterPro" id="IPR027417">
    <property type="entry name" value="P-loop_NTPase"/>
</dbReference>
<proteinExistence type="predicted"/>
<evidence type="ECO:0000313" key="2">
    <source>
        <dbReference type="EMBL" id="PNM77237.1"/>
    </source>
</evidence>
<feature type="domain" description="NACHT" evidence="1">
    <location>
        <begin position="360"/>
        <end position="493"/>
    </location>
</feature>
<keyword evidence="3" id="KW-1185">Reference proteome</keyword>
<dbReference type="PROSITE" id="PS50837">
    <property type="entry name" value="NACHT"/>
    <property type="match status" value="1"/>
</dbReference>
<dbReference type="InterPro" id="IPR007111">
    <property type="entry name" value="NACHT_NTPase"/>
</dbReference>
<dbReference type="Gene3D" id="3.40.50.300">
    <property type="entry name" value="P-loop containing nucleotide triphosphate hydrolases"/>
    <property type="match status" value="1"/>
</dbReference>
<dbReference type="EMBL" id="LOSH02000001">
    <property type="protein sequence ID" value="PNM77237.1"/>
    <property type="molecule type" value="Genomic_DNA"/>
</dbReference>
<accession>A0ABX4X1N0</accession>
<organism evidence="2 3">
    <name type="scientific">Vibrio vulnificus</name>
    <dbReference type="NCBI Taxonomy" id="672"/>
    <lineage>
        <taxon>Bacteria</taxon>
        <taxon>Pseudomonadati</taxon>
        <taxon>Pseudomonadota</taxon>
        <taxon>Gammaproteobacteria</taxon>
        <taxon>Vibrionales</taxon>
        <taxon>Vibrionaceae</taxon>
        <taxon>Vibrio</taxon>
    </lineage>
</organism>
<evidence type="ECO:0000313" key="3">
    <source>
        <dbReference type="Proteomes" id="UP000054370"/>
    </source>
</evidence>
<dbReference type="InterPro" id="IPR038461">
    <property type="entry name" value="Schlafen_AlbA_2_dom_sf"/>
</dbReference>
<dbReference type="Proteomes" id="UP000054370">
    <property type="component" value="Unassembled WGS sequence"/>
</dbReference>
<name>A0ABX4X1N0_VIBVL</name>
<evidence type="ECO:0000259" key="1">
    <source>
        <dbReference type="PROSITE" id="PS50837"/>
    </source>
</evidence>
<dbReference type="RefSeq" id="WP_039562946.1">
    <property type="nucleotide sequence ID" value="NZ_LMXV01000012.1"/>
</dbReference>
<comment type="caution">
    <text evidence="2">The sequence shown here is derived from an EMBL/GenBank/DDBJ whole genome shotgun (WGS) entry which is preliminary data.</text>
</comment>
<protein>
    <submittedName>
        <fullName evidence="2">NACHT domain-containing protein</fullName>
    </submittedName>
</protein>